<organism evidence="2 3">
    <name type="scientific">Pocillopora meandrina</name>
    <dbReference type="NCBI Taxonomy" id="46732"/>
    <lineage>
        <taxon>Eukaryota</taxon>
        <taxon>Metazoa</taxon>
        <taxon>Cnidaria</taxon>
        <taxon>Anthozoa</taxon>
        <taxon>Hexacorallia</taxon>
        <taxon>Scleractinia</taxon>
        <taxon>Astrocoeniina</taxon>
        <taxon>Pocilloporidae</taxon>
        <taxon>Pocillopora</taxon>
    </lineage>
</organism>
<feature type="non-terminal residue" evidence="2">
    <location>
        <position position="1"/>
    </location>
</feature>
<accession>A0AAU9W143</accession>
<comment type="caution">
    <text evidence="2">The sequence shown here is derived from an EMBL/GenBank/DDBJ whole genome shotgun (WGS) entry which is preliminary data.</text>
</comment>
<reference evidence="2 3" key="1">
    <citation type="submission" date="2022-05" db="EMBL/GenBank/DDBJ databases">
        <authorList>
            <consortium name="Genoscope - CEA"/>
            <person name="William W."/>
        </authorList>
    </citation>
    <scope>NUCLEOTIDE SEQUENCE [LARGE SCALE GENOMIC DNA]</scope>
</reference>
<dbReference type="Proteomes" id="UP001159428">
    <property type="component" value="Unassembled WGS sequence"/>
</dbReference>
<dbReference type="AlphaFoldDB" id="A0AAU9W143"/>
<protein>
    <submittedName>
        <fullName evidence="2">Uncharacterized protein</fullName>
    </submittedName>
</protein>
<feature type="compositionally biased region" description="Basic and acidic residues" evidence="1">
    <location>
        <begin position="87"/>
        <end position="99"/>
    </location>
</feature>
<evidence type="ECO:0000313" key="2">
    <source>
        <dbReference type="EMBL" id="CAH3044597.1"/>
    </source>
</evidence>
<sequence>WSEETIAFNLDNAKTPKEKRSGYSVVQVQLENRGKIFFIRMKKQFKKEVDKSTRSGTGRREKWRYFDDMQAICGHRDNITPTVLLESSKDNDHSDHSEGESTNDTESCEIETLSTSRKPKKTKLEKSLKLLCDSFKEATEMEMKQQQKIEEERHKREMEFQWKLRQLEMKRRRKERQHELSVL</sequence>
<name>A0AAU9W143_9CNID</name>
<feature type="region of interest" description="Disordered" evidence="1">
    <location>
        <begin position="86"/>
        <end position="119"/>
    </location>
</feature>
<proteinExistence type="predicted"/>
<evidence type="ECO:0000313" key="3">
    <source>
        <dbReference type="Proteomes" id="UP001159428"/>
    </source>
</evidence>
<keyword evidence="3" id="KW-1185">Reference proteome</keyword>
<dbReference type="EMBL" id="CALNXJ010000007">
    <property type="protein sequence ID" value="CAH3044597.1"/>
    <property type="molecule type" value="Genomic_DNA"/>
</dbReference>
<gene>
    <name evidence="2" type="ORF">PMEA_00031271</name>
</gene>
<evidence type="ECO:0000256" key="1">
    <source>
        <dbReference type="SAM" id="MobiDB-lite"/>
    </source>
</evidence>